<reference evidence="1 2" key="1">
    <citation type="submission" date="2017-09" db="EMBL/GenBank/DDBJ databases">
        <title>Depth-based differentiation of microbial function through sediment-hosted aquifers and enrichment of novel symbionts in the deep terrestrial subsurface.</title>
        <authorList>
            <person name="Probst A.J."/>
            <person name="Ladd B."/>
            <person name="Jarett J.K."/>
            <person name="Geller-Mcgrath D.E."/>
            <person name="Sieber C.M."/>
            <person name="Emerson J.B."/>
            <person name="Anantharaman K."/>
            <person name="Thomas B.C."/>
            <person name="Malmstrom R."/>
            <person name="Stieglmeier M."/>
            <person name="Klingl A."/>
            <person name="Woyke T."/>
            <person name="Ryan C.M."/>
            <person name="Banfield J.F."/>
        </authorList>
    </citation>
    <scope>NUCLEOTIDE SEQUENCE [LARGE SCALE GENOMIC DNA]</scope>
    <source>
        <strain evidence="1">CG07_land_8_20_14_0_80_42_15</strain>
    </source>
</reference>
<name>A0A2J0KYS6_9BACT</name>
<proteinExistence type="predicted"/>
<gene>
    <name evidence="1" type="ORF">COS99_00190</name>
</gene>
<organism evidence="1 2">
    <name type="scientific">Candidatus Aquitaenariimonas noxiae</name>
    <dbReference type="NCBI Taxonomy" id="1974741"/>
    <lineage>
        <taxon>Bacteria</taxon>
        <taxon>Pseudomonadati</taxon>
        <taxon>Candidatus Omnitrophota</taxon>
        <taxon>Candidatus Aquitaenariimonas</taxon>
    </lineage>
</organism>
<dbReference type="Proteomes" id="UP000230052">
    <property type="component" value="Unassembled WGS sequence"/>
</dbReference>
<sequence length="205" mass="23379">MICEKDELRSDGKLKKELPFPLMVHDEFIEESSKHKTDNIGQKLTLVLQQLSSSGRTTRVKGCRGQENRGWRRSPLGGAGGNQYYLWWAPIGADPVKHLNGSKESIYVRKIRHHDDHAPLVGGDKDIYQLLEPKDIYQAIQKEDNALFHMPWTDEQITFIKSDAPIRVLRGYPGTGKTMALWQTTTQGKSDLKKIGTRPICRNRI</sequence>
<evidence type="ECO:0000313" key="2">
    <source>
        <dbReference type="Proteomes" id="UP000230052"/>
    </source>
</evidence>
<dbReference type="AlphaFoldDB" id="A0A2J0KYS6"/>
<accession>A0A2J0KYS6</accession>
<evidence type="ECO:0000313" key="1">
    <source>
        <dbReference type="EMBL" id="PIU42454.1"/>
    </source>
</evidence>
<protein>
    <submittedName>
        <fullName evidence="1">Uncharacterized protein</fullName>
    </submittedName>
</protein>
<dbReference type="EMBL" id="PEWV01000003">
    <property type="protein sequence ID" value="PIU42454.1"/>
    <property type="molecule type" value="Genomic_DNA"/>
</dbReference>
<comment type="caution">
    <text evidence="1">The sequence shown here is derived from an EMBL/GenBank/DDBJ whole genome shotgun (WGS) entry which is preliminary data.</text>
</comment>